<dbReference type="Proteomes" id="UP001152320">
    <property type="component" value="Chromosome 21"/>
</dbReference>
<name>A0A9Q0YFC9_HOLLE</name>
<organism evidence="1 2">
    <name type="scientific">Holothuria leucospilota</name>
    <name type="common">Black long sea cucumber</name>
    <name type="synonym">Mertensiothuria leucospilota</name>
    <dbReference type="NCBI Taxonomy" id="206669"/>
    <lineage>
        <taxon>Eukaryota</taxon>
        <taxon>Metazoa</taxon>
        <taxon>Echinodermata</taxon>
        <taxon>Eleutherozoa</taxon>
        <taxon>Echinozoa</taxon>
        <taxon>Holothuroidea</taxon>
        <taxon>Aspidochirotacea</taxon>
        <taxon>Aspidochirotida</taxon>
        <taxon>Holothuriidae</taxon>
        <taxon>Holothuria</taxon>
    </lineage>
</organism>
<sequence>MQKPRRSLIGSMFGQKILLITPIVKWYLNHGLQVTRIYQVIEYSPESCFRVFGEAVSNARRAGDSDPSKAIIADTMKLIGNSSYGKTITNREKHTNVKLGDASTSSRMINSSTFRDLNFIADDCYEVELAKSTIKMDLPIQIGLFVYQYAKLRMLQFYYDYLCKFFDVNKWEYVEMDTDSAYISTAGNRLEDILKPDMTETFHNEKHFWFPREDTEENKRFDKRTPGLFKVEWQGDGIIALSSTMYYCFGGIKEDKLSCKGVNKKRNHIDKELYENVLATRQTSSCENKGFRVKDNQMYTYSLRKDAFTYFYPKRKVLEDGITTTYLDI</sequence>
<dbReference type="PANTHER" id="PTHR33206:SF1">
    <property type="entry name" value="DNA-DIRECTED DNA POLYMERASE"/>
    <property type="match status" value="1"/>
</dbReference>
<dbReference type="AlphaFoldDB" id="A0A9Q0YFC9"/>
<protein>
    <recommendedName>
        <fullName evidence="3">DNA-directed DNA polymerase</fullName>
    </recommendedName>
</protein>
<dbReference type="PANTHER" id="PTHR33206">
    <property type="entry name" value="PROTEIN CBG10425"/>
    <property type="match status" value="1"/>
</dbReference>
<reference evidence="1" key="1">
    <citation type="submission" date="2021-10" db="EMBL/GenBank/DDBJ databases">
        <title>Tropical sea cucumber genome reveals ecological adaptation and Cuvierian tubules defense mechanism.</title>
        <authorList>
            <person name="Chen T."/>
        </authorList>
    </citation>
    <scope>NUCLEOTIDE SEQUENCE</scope>
    <source>
        <strain evidence="1">Nanhai2018</strain>
        <tissue evidence="1">Muscle</tissue>
    </source>
</reference>
<keyword evidence="2" id="KW-1185">Reference proteome</keyword>
<proteinExistence type="predicted"/>
<evidence type="ECO:0008006" key="3">
    <source>
        <dbReference type="Google" id="ProtNLM"/>
    </source>
</evidence>
<evidence type="ECO:0000313" key="1">
    <source>
        <dbReference type="EMBL" id="KAJ8021643.1"/>
    </source>
</evidence>
<dbReference type="OrthoDB" id="6153129at2759"/>
<comment type="caution">
    <text evidence="1">The sequence shown here is derived from an EMBL/GenBank/DDBJ whole genome shotgun (WGS) entry which is preliminary data.</text>
</comment>
<gene>
    <name evidence="1" type="ORF">HOLleu_38905</name>
</gene>
<dbReference type="InterPro" id="IPR043502">
    <property type="entry name" value="DNA/RNA_pol_sf"/>
</dbReference>
<evidence type="ECO:0000313" key="2">
    <source>
        <dbReference type="Proteomes" id="UP001152320"/>
    </source>
</evidence>
<accession>A0A9Q0YFC9</accession>
<dbReference type="SUPFAM" id="SSF56672">
    <property type="entry name" value="DNA/RNA polymerases"/>
    <property type="match status" value="1"/>
</dbReference>
<dbReference type="EMBL" id="JAIZAY010000021">
    <property type="protein sequence ID" value="KAJ8021643.1"/>
    <property type="molecule type" value="Genomic_DNA"/>
</dbReference>